<dbReference type="InterPro" id="IPR057031">
    <property type="entry name" value="SFR19-like_C"/>
</dbReference>
<evidence type="ECO:0000256" key="1">
    <source>
        <dbReference type="ARBA" id="ARBA00022723"/>
    </source>
</evidence>
<dbReference type="SUPFAM" id="SSF90229">
    <property type="entry name" value="CCCH zinc finger"/>
    <property type="match status" value="1"/>
</dbReference>
<evidence type="ECO:0000313" key="9">
    <source>
        <dbReference type="Proteomes" id="UP000032180"/>
    </source>
</evidence>
<evidence type="ECO:0000256" key="4">
    <source>
        <dbReference type="ARBA" id="ARBA00023125"/>
    </source>
</evidence>
<dbReference type="InterPro" id="IPR052650">
    <property type="entry name" value="Zinc_finger_CCCH"/>
</dbReference>
<organism evidence="8 9">
    <name type="scientific">Leersia perrieri</name>
    <dbReference type="NCBI Taxonomy" id="77586"/>
    <lineage>
        <taxon>Eukaryota</taxon>
        <taxon>Viridiplantae</taxon>
        <taxon>Streptophyta</taxon>
        <taxon>Embryophyta</taxon>
        <taxon>Tracheophyta</taxon>
        <taxon>Spermatophyta</taxon>
        <taxon>Magnoliopsida</taxon>
        <taxon>Liliopsida</taxon>
        <taxon>Poales</taxon>
        <taxon>Poaceae</taxon>
        <taxon>BOP clade</taxon>
        <taxon>Oryzoideae</taxon>
        <taxon>Oryzeae</taxon>
        <taxon>Oryzinae</taxon>
        <taxon>Leersia</taxon>
    </lineage>
</organism>
<feature type="compositionally biased region" description="Basic and acidic residues" evidence="6">
    <location>
        <begin position="344"/>
        <end position="356"/>
    </location>
</feature>
<dbReference type="GO" id="GO:0008270">
    <property type="term" value="F:zinc ion binding"/>
    <property type="evidence" value="ECO:0007669"/>
    <property type="project" value="UniProtKB-KW"/>
</dbReference>
<sequence>MAGAGLPSTEPGLAGVGRPAKRARDPPNGKDPHGSVGAFAAEKKPTFQSRSNNKYQKKAENVPVPSNIDNTSKIEGLHMHGVHVSQSPPDSNALSSQHKVGSSPGEDMKNRPRKSTKCIYYSQGRCKNGKSCIFLHEGEVSGSDNRGIGNRRGTGEGFEIHPLSNSKEPRFRNSAGSSRTLVHGYGDDYKGLTHPHMLRVPQGFKADDSWSTKPINEVIQLPIVQEKNYGPYFMGHQNILNTNSCLDDRGAYSRLHPDGGKMEEMKHLKPDYQYQLFDSTISFDPHKYSKISSAYGGATEKDDPYSFRNPGCKSSDYTLINQSLRATSHPGSLLLHQLTPDKDASHHKDVDFDKGGASRSTLPVSSSSQPVVASAEKLSPIKDEVWITSVPFVPSFNFPDLPGSNSPSKSQYDPLVDSIDPPKVESLHNLKSSNICCTISTQHGGRNVIRGGSLEKPLTRADKLARNVSAKGSNEFTALISSDRGHSSSLDGDKRAKACERKNDASLNTEKSDFRFHLVEHVKELVKPIWKEGNLSKDAHKLIVKKSVDKIFASIEPNQIPETEKAITTYITSSGPKIEKLVKVSWETLHLRFQLSQWKAEMGHRNVLLSQRPWYKAQPQA</sequence>
<dbReference type="Proteomes" id="UP000032180">
    <property type="component" value="Chromosome 5"/>
</dbReference>
<evidence type="ECO:0000313" key="8">
    <source>
        <dbReference type="EnsemblPlants" id="LPERR05G17490.1"/>
    </source>
</evidence>
<name>A0A0D9WI75_9ORYZ</name>
<dbReference type="AlphaFoldDB" id="A0A0D9WI75"/>
<dbReference type="InterPro" id="IPR000571">
    <property type="entry name" value="Znf_CCCH"/>
</dbReference>
<dbReference type="PANTHER" id="PTHR36886:SF3">
    <property type="entry name" value="PROTEIN FRIGIDA-ESSENTIAL 1"/>
    <property type="match status" value="1"/>
</dbReference>
<dbReference type="InterPro" id="IPR036855">
    <property type="entry name" value="Znf_CCCH_sf"/>
</dbReference>
<keyword evidence="3 5" id="KW-0862">Zinc</keyword>
<evidence type="ECO:0000256" key="2">
    <source>
        <dbReference type="ARBA" id="ARBA00022771"/>
    </source>
</evidence>
<feature type="region of interest" description="Disordered" evidence="6">
    <location>
        <begin position="1"/>
        <end position="112"/>
    </location>
</feature>
<feature type="compositionally biased region" description="Basic and acidic residues" evidence="6">
    <location>
        <begin position="22"/>
        <end position="33"/>
    </location>
</feature>
<accession>A0A0D9WI75</accession>
<evidence type="ECO:0000256" key="5">
    <source>
        <dbReference type="PROSITE-ProRule" id="PRU00723"/>
    </source>
</evidence>
<evidence type="ECO:0000256" key="6">
    <source>
        <dbReference type="SAM" id="MobiDB-lite"/>
    </source>
</evidence>
<reference evidence="9" key="2">
    <citation type="submission" date="2013-12" db="EMBL/GenBank/DDBJ databases">
        <authorList>
            <person name="Yu Y."/>
            <person name="Lee S."/>
            <person name="de Baynast K."/>
            <person name="Wissotski M."/>
            <person name="Liu L."/>
            <person name="Talag J."/>
            <person name="Goicoechea J."/>
            <person name="Angelova A."/>
            <person name="Jetty R."/>
            <person name="Kudrna D."/>
            <person name="Golser W."/>
            <person name="Rivera L."/>
            <person name="Zhang J."/>
            <person name="Wing R."/>
        </authorList>
    </citation>
    <scope>NUCLEOTIDE SEQUENCE</scope>
</reference>
<dbReference type="Gramene" id="LPERR05G17490.1">
    <property type="protein sequence ID" value="LPERR05G17490.1"/>
    <property type="gene ID" value="LPERR05G17490"/>
</dbReference>
<feature type="region of interest" description="Disordered" evidence="6">
    <location>
        <begin position="344"/>
        <end position="369"/>
    </location>
</feature>
<feature type="zinc finger region" description="C3H1-type" evidence="5">
    <location>
        <begin position="112"/>
        <end position="139"/>
    </location>
</feature>
<keyword evidence="1 5" id="KW-0479">Metal-binding</keyword>
<dbReference type="STRING" id="77586.A0A0D9WI75"/>
<feature type="region of interest" description="Disordered" evidence="6">
    <location>
        <begin position="145"/>
        <end position="177"/>
    </location>
</feature>
<feature type="compositionally biased region" description="Polar residues" evidence="6">
    <location>
        <begin position="84"/>
        <end position="100"/>
    </location>
</feature>
<evidence type="ECO:0000259" key="7">
    <source>
        <dbReference type="PROSITE" id="PS50103"/>
    </source>
</evidence>
<protein>
    <recommendedName>
        <fullName evidence="7">C3H1-type domain-containing protein</fullName>
    </recommendedName>
</protein>
<feature type="domain" description="C3H1-type" evidence="7">
    <location>
        <begin position="112"/>
        <end position="139"/>
    </location>
</feature>
<evidence type="ECO:0000256" key="3">
    <source>
        <dbReference type="ARBA" id="ARBA00022833"/>
    </source>
</evidence>
<reference evidence="8 9" key="1">
    <citation type="submission" date="2012-08" db="EMBL/GenBank/DDBJ databases">
        <title>Oryza genome evolution.</title>
        <authorList>
            <person name="Wing R.A."/>
        </authorList>
    </citation>
    <scope>NUCLEOTIDE SEQUENCE</scope>
</reference>
<dbReference type="HOGENOM" id="CLU_459609_0_0_1"/>
<dbReference type="GO" id="GO:0003677">
    <property type="term" value="F:DNA binding"/>
    <property type="evidence" value="ECO:0007669"/>
    <property type="project" value="UniProtKB-KW"/>
</dbReference>
<reference evidence="8" key="3">
    <citation type="submission" date="2015-04" db="UniProtKB">
        <authorList>
            <consortium name="EnsemblPlants"/>
        </authorList>
    </citation>
    <scope>IDENTIFICATION</scope>
</reference>
<feature type="compositionally biased region" description="Low complexity" evidence="6">
    <location>
        <begin position="357"/>
        <end position="369"/>
    </location>
</feature>
<dbReference type="PROSITE" id="PS50103">
    <property type="entry name" value="ZF_C3H1"/>
    <property type="match status" value="1"/>
</dbReference>
<proteinExistence type="predicted"/>
<dbReference type="PANTHER" id="PTHR36886">
    <property type="entry name" value="PROTEIN FRIGIDA-ESSENTIAL 1"/>
    <property type="match status" value="1"/>
</dbReference>
<keyword evidence="9" id="KW-1185">Reference proteome</keyword>
<dbReference type="EnsemblPlants" id="LPERR05G17490.1">
    <property type="protein sequence ID" value="LPERR05G17490.1"/>
    <property type="gene ID" value="LPERR05G17490"/>
</dbReference>
<dbReference type="eggNOG" id="ENOG502RGRS">
    <property type="taxonomic scope" value="Eukaryota"/>
</dbReference>
<keyword evidence="4" id="KW-0238">DNA-binding</keyword>
<keyword evidence="2 5" id="KW-0863">Zinc-finger</keyword>
<dbReference type="Pfam" id="PF23030">
    <property type="entry name" value="SCAF11-like_C"/>
    <property type="match status" value="1"/>
</dbReference>